<dbReference type="PANTHER" id="PTHR35090">
    <property type="entry name" value="DNA-DIRECTED RNA POLYMERASE SUBUNIT I"/>
    <property type="match status" value="1"/>
</dbReference>
<sequence>MQNDGTRAELPVPVEVEDNTGRWMVDGLPMVLVPQHLITNSLAALEDRLGAESMEVFRASGNRSARQWCAHESARLDLSGAAVLRHYLDRLSRRGWGQFTIDEFDEETGHCRIRVAHSALISGRDVARSCYVFEGWLQGALEFIGPTLTNSSPLTIQETHCAINGDEACVFASN</sequence>
<accession>A0A4R2R481</accession>
<keyword evidence="3" id="KW-1185">Reference proteome</keyword>
<dbReference type="PANTHER" id="PTHR35090:SF1">
    <property type="entry name" value="SLR0144 PROTEIN"/>
    <property type="match status" value="1"/>
</dbReference>
<dbReference type="RefSeq" id="WP_132877094.1">
    <property type="nucleotide sequence ID" value="NZ_SLXQ01000003.1"/>
</dbReference>
<dbReference type="OrthoDB" id="8264576at2"/>
<dbReference type="InterPro" id="IPR024096">
    <property type="entry name" value="NO_sig/Golgi_transp_ligand-bd"/>
</dbReference>
<protein>
    <recommendedName>
        <fullName evidence="1">DUF5943 domain-containing protein</fullName>
    </recommendedName>
</protein>
<gene>
    <name evidence="2" type="ORF">EV191_103396</name>
</gene>
<dbReference type="EMBL" id="SLXQ01000003">
    <property type="protein sequence ID" value="TCP54351.1"/>
    <property type="molecule type" value="Genomic_DNA"/>
</dbReference>
<evidence type="ECO:0000313" key="3">
    <source>
        <dbReference type="Proteomes" id="UP000294911"/>
    </source>
</evidence>
<reference evidence="2 3" key="1">
    <citation type="submission" date="2019-03" db="EMBL/GenBank/DDBJ databases">
        <title>Genomic Encyclopedia of Type Strains, Phase IV (KMG-IV): sequencing the most valuable type-strain genomes for metagenomic binning, comparative biology and taxonomic classification.</title>
        <authorList>
            <person name="Goeker M."/>
        </authorList>
    </citation>
    <scope>NUCLEOTIDE SEQUENCE [LARGE SCALE GENOMIC DNA]</scope>
    <source>
        <strain evidence="2 3">DSM 45765</strain>
    </source>
</reference>
<evidence type="ECO:0000259" key="1">
    <source>
        <dbReference type="Pfam" id="PF19367"/>
    </source>
</evidence>
<feature type="domain" description="DUF5943" evidence="1">
    <location>
        <begin position="12"/>
        <end position="101"/>
    </location>
</feature>
<dbReference type="Proteomes" id="UP000294911">
    <property type="component" value="Unassembled WGS sequence"/>
</dbReference>
<comment type="caution">
    <text evidence="2">The sequence shown here is derived from an EMBL/GenBank/DDBJ whole genome shotgun (WGS) entry which is preliminary data.</text>
</comment>
<evidence type="ECO:0000313" key="2">
    <source>
        <dbReference type="EMBL" id="TCP54351.1"/>
    </source>
</evidence>
<dbReference type="Gene3D" id="3.30.1380.20">
    <property type="entry name" value="Trafficking protein particle complex subunit 3"/>
    <property type="match status" value="1"/>
</dbReference>
<dbReference type="AlphaFoldDB" id="A0A4R2R481"/>
<dbReference type="SUPFAM" id="SSF111126">
    <property type="entry name" value="Ligand-binding domain in the NO signalling and Golgi transport"/>
    <property type="match status" value="1"/>
</dbReference>
<organism evidence="2 3">
    <name type="scientific">Tamaricihabitans halophyticus</name>
    <dbReference type="NCBI Taxonomy" id="1262583"/>
    <lineage>
        <taxon>Bacteria</taxon>
        <taxon>Bacillati</taxon>
        <taxon>Actinomycetota</taxon>
        <taxon>Actinomycetes</taxon>
        <taxon>Pseudonocardiales</taxon>
        <taxon>Pseudonocardiaceae</taxon>
        <taxon>Tamaricihabitans</taxon>
    </lineage>
</organism>
<name>A0A4R2R481_9PSEU</name>
<proteinExistence type="predicted"/>
<dbReference type="Pfam" id="PF19367">
    <property type="entry name" value="DUF5943"/>
    <property type="match status" value="1"/>
</dbReference>
<dbReference type="InterPro" id="IPR045987">
    <property type="entry name" value="DUF5943"/>
</dbReference>